<proteinExistence type="predicted"/>
<evidence type="ECO:0000256" key="1">
    <source>
        <dbReference type="SAM" id="MobiDB-lite"/>
    </source>
</evidence>
<evidence type="ECO:0000313" key="3">
    <source>
        <dbReference type="Proteomes" id="UP000199256"/>
    </source>
</evidence>
<accession>A0A1H7FV28</accession>
<reference evidence="3" key="1">
    <citation type="submission" date="2016-10" db="EMBL/GenBank/DDBJ databases">
        <authorList>
            <person name="Varghese N."/>
            <person name="Submissions S."/>
        </authorList>
    </citation>
    <scope>NUCLEOTIDE SEQUENCE [LARGE SCALE GENOMIC DNA]</scope>
    <source>
        <strain evidence="3">DSM 241</strain>
    </source>
</reference>
<gene>
    <name evidence="2" type="ORF">SAMN05444515_101346</name>
</gene>
<feature type="compositionally biased region" description="Basic residues" evidence="1">
    <location>
        <begin position="26"/>
        <end position="35"/>
    </location>
</feature>
<feature type="region of interest" description="Disordered" evidence="1">
    <location>
        <begin position="1"/>
        <end position="41"/>
    </location>
</feature>
<dbReference type="AlphaFoldDB" id="A0A1H7FV28"/>
<sequence length="41" mass="4660">MTRSDIMGRLFGRSVPRRRGDDPHSHVLKIAHHARSPQARG</sequence>
<dbReference type="STRING" id="1396821.SAMN05444515_101346"/>
<dbReference type="Proteomes" id="UP000199256">
    <property type="component" value="Unassembled WGS sequence"/>
</dbReference>
<name>A0A1H7FV28_9GAMM</name>
<organism evidence="2 3">
    <name type="scientific">Ectothiorhodospira marina</name>
    <dbReference type="NCBI Taxonomy" id="1396821"/>
    <lineage>
        <taxon>Bacteria</taxon>
        <taxon>Pseudomonadati</taxon>
        <taxon>Pseudomonadota</taxon>
        <taxon>Gammaproteobacteria</taxon>
        <taxon>Chromatiales</taxon>
        <taxon>Ectothiorhodospiraceae</taxon>
        <taxon>Ectothiorhodospira</taxon>
    </lineage>
</organism>
<protein>
    <submittedName>
        <fullName evidence="2">Uncharacterized protein</fullName>
    </submittedName>
</protein>
<keyword evidence="3" id="KW-1185">Reference proteome</keyword>
<dbReference type="EMBL" id="FOAA01000001">
    <property type="protein sequence ID" value="SEK29751.1"/>
    <property type="molecule type" value="Genomic_DNA"/>
</dbReference>
<evidence type="ECO:0000313" key="2">
    <source>
        <dbReference type="EMBL" id="SEK29751.1"/>
    </source>
</evidence>